<dbReference type="FunFam" id="3.90.180.10:FF:000032">
    <property type="entry name" value="Probable polyketide synthase pks1"/>
    <property type="match status" value="1"/>
</dbReference>
<feature type="domain" description="Ketosynthase family 3 (KS3)" evidence="9">
    <location>
        <begin position="3886"/>
        <end position="4312"/>
    </location>
</feature>
<feature type="domain" description="PKS/mFAS DH" evidence="10">
    <location>
        <begin position="4818"/>
        <end position="5089"/>
    </location>
</feature>
<dbReference type="CDD" id="cd00833">
    <property type="entry name" value="PKS"/>
    <property type="match status" value="3"/>
</dbReference>
<dbReference type="InterPro" id="IPR016035">
    <property type="entry name" value="Acyl_Trfase/lysoPLipase"/>
</dbReference>
<feature type="active site" description="Proton acceptor; for dehydratase activity" evidence="6">
    <location>
        <position position="3063"/>
    </location>
</feature>
<dbReference type="InterPro" id="IPR036291">
    <property type="entry name" value="NAD(P)-bd_dom_sf"/>
</dbReference>
<evidence type="ECO:0000259" key="10">
    <source>
        <dbReference type="PROSITE" id="PS52019"/>
    </source>
</evidence>
<evidence type="ECO:0000256" key="6">
    <source>
        <dbReference type="PROSITE-ProRule" id="PRU01363"/>
    </source>
</evidence>
<dbReference type="GO" id="GO:0004315">
    <property type="term" value="F:3-oxoacyl-[acyl-carrier-protein] synthase activity"/>
    <property type="evidence" value="ECO:0007669"/>
    <property type="project" value="InterPro"/>
</dbReference>
<dbReference type="FunFam" id="3.40.366.10:FF:000002">
    <property type="entry name" value="Probable polyketide synthase 2"/>
    <property type="match status" value="1"/>
</dbReference>
<dbReference type="PROSITE" id="PS00012">
    <property type="entry name" value="PHOSPHOPANTETHEINE"/>
    <property type="match status" value="3"/>
</dbReference>
<feature type="region of interest" description="N-terminal hotdog fold" evidence="6">
    <location>
        <begin position="952"/>
        <end position="1078"/>
    </location>
</feature>
<dbReference type="Gene3D" id="1.10.1200.10">
    <property type="entry name" value="ACP-like"/>
    <property type="match status" value="3"/>
</dbReference>
<dbReference type="InterPro" id="IPR016036">
    <property type="entry name" value="Malonyl_transacylase_ACP-bd"/>
</dbReference>
<dbReference type="InterPro" id="IPR020841">
    <property type="entry name" value="PKS_Beta-ketoAc_synthase_dom"/>
</dbReference>
<dbReference type="PROSITE" id="PS50075">
    <property type="entry name" value="CARRIER"/>
    <property type="match status" value="3"/>
</dbReference>
<keyword evidence="2" id="KW-0597">Phosphoprotein</keyword>
<dbReference type="GO" id="GO:0004312">
    <property type="term" value="F:fatty acid synthase activity"/>
    <property type="evidence" value="ECO:0007669"/>
    <property type="project" value="TreeGrafter"/>
</dbReference>
<feature type="region of interest" description="Disordered" evidence="7">
    <location>
        <begin position="459"/>
        <end position="489"/>
    </location>
</feature>
<evidence type="ECO:0000256" key="4">
    <source>
        <dbReference type="ARBA" id="ARBA00023268"/>
    </source>
</evidence>
<dbReference type="InterPro" id="IPR032821">
    <property type="entry name" value="PKS_assoc"/>
</dbReference>
<dbReference type="Pfam" id="PF16197">
    <property type="entry name" value="KAsynt_C_assoc"/>
    <property type="match status" value="3"/>
</dbReference>
<feature type="active site" description="Proton acceptor; for dehydratase activity" evidence="6">
    <location>
        <position position="4850"/>
    </location>
</feature>
<dbReference type="SMART" id="SM00826">
    <property type="entry name" value="PKS_DH"/>
    <property type="match status" value="3"/>
</dbReference>
<keyword evidence="3 11" id="KW-0808">Transferase</keyword>
<evidence type="ECO:0000256" key="3">
    <source>
        <dbReference type="ARBA" id="ARBA00022679"/>
    </source>
</evidence>
<feature type="region of interest" description="Disordered" evidence="7">
    <location>
        <begin position="4916"/>
        <end position="4958"/>
    </location>
</feature>
<dbReference type="InterPro" id="IPR020843">
    <property type="entry name" value="ER"/>
</dbReference>
<feature type="compositionally biased region" description="Low complexity" evidence="7">
    <location>
        <begin position="4928"/>
        <end position="4944"/>
    </location>
</feature>
<dbReference type="Gene3D" id="3.10.129.110">
    <property type="entry name" value="Polyketide synthase dehydratase"/>
    <property type="match status" value="3"/>
</dbReference>
<feature type="region of interest" description="Disordered" evidence="7">
    <location>
        <begin position="2551"/>
        <end position="2576"/>
    </location>
</feature>
<feature type="domain" description="Carrier" evidence="8">
    <location>
        <begin position="2030"/>
        <end position="2105"/>
    </location>
</feature>
<evidence type="ECO:0000259" key="8">
    <source>
        <dbReference type="PROSITE" id="PS50075"/>
    </source>
</evidence>
<dbReference type="GO" id="GO:0033068">
    <property type="term" value="P:macrolide biosynthetic process"/>
    <property type="evidence" value="ECO:0007669"/>
    <property type="project" value="UniProtKB-ARBA"/>
</dbReference>
<reference evidence="11 12" key="1">
    <citation type="submission" date="2020-08" db="EMBL/GenBank/DDBJ databases">
        <title>Sequencing the genomes of 1000 actinobacteria strains.</title>
        <authorList>
            <person name="Klenk H.-P."/>
        </authorList>
    </citation>
    <scope>NUCLEOTIDE SEQUENCE [LARGE SCALE GENOMIC DNA]</scope>
    <source>
        <strain evidence="11 12">DSM 44772</strain>
    </source>
</reference>
<dbReference type="SMART" id="SM00829">
    <property type="entry name" value="PKS_ER"/>
    <property type="match status" value="1"/>
</dbReference>
<feature type="compositionally biased region" description="Low complexity" evidence="7">
    <location>
        <begin position="459"/>
        <end position="479"/>
    </location>
</feature>
<dbReference type="Proteomes" id="UP000549343">
    <property type="component" value="Unassembled WGS sequence"/>
</dbReference>
<feature type="domain" description="PKS/mFAS DH" evidence="10">
    <location>
        <begin position="952"/>
        <end position="1225"/>
    </location>
</feature>
<dbReference type="InterPro" id="IPR013968">
    <property type="entry name" value="PKS_KR"/>
</dbReference>
<keyword evidence="5" id="KW-0012">Acyltransferase</keyword>
<feature type="domain" description="Ketosynthase family 3 (KS3)" evidence="9">
    <location>
        <begin position="2122"/>
        <end position="2546"/>
    </location>
</feature>
<dbReference type="PROSITE" id="PS52004">
    <property type="entry name" value="KS3_2"/>
    <property type="match status" value="3"/>
</dbReference>
<feature type="active site" description="Proton acceptor; for dehydratase activity" evidence="6">
    <location>
        <position position="984"/>
    </location>
</feature>
<dbReference type="InterPro" id="IPR013154">
    <property type="entry name" value="ADH-like_N"/>
</dbReference>
<dbReference type="SUPFAM" id="SSF50129">
    <property type="entry name" value="GroES-like"/>
    <property type="match status" value="1"/>
</dbReference>
<dbReference type="SUPFAM" id="SSF52151">
    <property type="entry name" value="FabD/lysophospholipase-like"/>
    <property type="match status" value="3"/>
</dbReference>
<dbReference type="Pfam" id="PF14765">
    <property type="entry name" value="PS-DH"/>
    <property type="match status" value="3"/>
</dbReference>
<name>A0A7W7MZI9_9ACTN</name>
<dbReference type="Pfam" id="PF00698">
    <property type="entry name" value="Acyl_transf_1"/>
    <property type="match status" value="3"/>
</dbReference>
<dbReference type="RefSeq" id="WP_221480763.1">
    <property type="nucleotide sequence ID" value="NZ_JACHMV010000001.1"/>
</dbReference>
<dbReference type="InterPro" id="IPR014030">
    <property type="entry name" value="Ketoacyl_synth_N"/>
</dbReference>
<dbReference type="GO" id="GO:0031177">
    <property type="term" value="F:phosphopantetheine binding"/>
    <property type="evidence" value="ECO:0007669"/>
    <property type="project" value="InterPro"/>
</dbReference>
<dbReference type="InterPro" id="IPR055123">
    <property type="entry name" value="SpnB-like_Rossmann"/>
</dbReference>
<dbReference type="Gene3D" id="3.90.180.10">
    <property type="entry name" value="Medium-chain alcohol dehydrogenases, catalytic domain"/>
    <property type="match status" value="1"/>
</dbReference>
<keyword evidence="4" id="KW-0511">Multifunctional enzyme</keyword>
<feature type="domain" description="Carrier" evidence="8">
    <location>
        <begin position="5577"/>
        <end position="5652"/>
    </location>
</feature>
<feature type="region of interest" description="N-terminal hotdog fold" evidence="6">
    <location>
        <begin position="4818"/>
        <end position="4942"/>
    </location>
</feature>
<proteinExistence type="predicted"/>
<dbReference type="InterPro" id="IPR009081">
    <property type="entry name" value="PP-bd_ACP"/>
</dbReference>
<feature type="compositionally biased region" description="Low complexity" evidence="7">
    <location>
        <begin position="1071"/>
        <end position="1080"/>
    </location>
</feature>
<comment type="caution">
    <text evidence="11">The sequence shown here is derived from an EMBL/GenBank/DDBJ whole genome shotgun (WGS) entry which is preliminary data.</text>
</comment>
<dbReference type="Pfam" id="PF00550">
    <property type="entry name" value="PP-binding"/>
    <property type="match status" value="3"/>
</dbReference>
<dbReference type="SUPFAM" id="SSF53901">
    <property type="entry name" value="Thiolase-like"/>
    <property type="match status" value="3"/>
</dbReference>
<dbReference type="GO" id="GO:0016491">
    <property type="term" value="F:oxidoreductase activity"/>
    <property type="evidence" value="ECO:0007669"/>
    <property type="project" value="InterPro"/>
</dbReference>
<dbReference type="InterPro" id="IPR020807">
    <property type="entry name" value="PKS_DH"/>
</dbReference>
<protein>
    <submittedName>
        <fullName evidence="11">Acyl transferase domain-containing protein/D-arabinose 1-dehydrogenase-like Zn-dependent alcohol dehydrogenase/acyl carrier protein</fullName>
    </submittedName>
</protein>
<dbReference type="InterPro" id="IPR006162">
    <property type="entry name" value="Ppantetheine_attach_site"/>
</dbReference>
<evidence type="ECO:0000313" key="11">
    <source>
        <dbReference type="EMBL" id="MBB4775895.1"/>
    </source>
</evidence>
<accession>A0A7W7MZI9</accession>
<dbReference type="InterPro" id="IPR050091">
    <property type="entry name" value="PKS_NRPS_Biosynth_Enz"/>
</dbReference>
<feature type="domain" description="PKS/mFAS DH" evidence="10">
    <location>
        <begin position="3031"/>
        <end position="3307"/>
    </location>
</feature>
<keyword evidence="1" id="KW-0596">Phosphopantetheine</keyword>
<sequence length="5730" mass="606597">MGNEQQLLDHLKWMTAELRQSRRRLHEAESGMREPIAVIGMACRFPGDASSPEGLWRLLDDGADAMSGFPTDRGWDLDRLHSPDPERPGTSYVREGGFLHDAGDFDPDLFGISPREALAMDPQQRLLLEGAWETVERAGIAPAALRGSRTGVFIGTNAQDYAQLLLADTSRKLEGHISLGNAASVVSGRLAYTFGLEGPAVTIDTACSSSLVALHLACQALRQGDCSLSLVGGVAIMSTPGIFVEFSRQRVLAPDARCKPFAAAADGTAWSEGVGLLLVERLSDAQRNGHPVLAVIRGSAVNQDGASNGLTAPNGPSQQRVIEDALASARLAPDDIDAIEAHGTGTALGDPIEAEALIASYGRHRDRPLWLGSVKSNIGHTQAAAGVAGVIKMVQALSHGVLPRTLYVDEPTPHVDWSAGTVELLTDPVPWPETGQPRRAAVSSFGISGTNAHLILEQPPTSTEPETAPAPSSPRTSTELTTDAPQPEVRPEAPVVPWLLSAKTPAALAAQARRLAEHLDVHPELGAGEVAWALATTRSFLDHRAVITGDQTALRQGLQALADGEPHPAVTTGRANPTGGKLAFLYSGQGSQRPGMGAQLYHHLPVFARALDHACAELDPHLDQPLKPLILQHHPDLLDDTRYTQPALFAIHTALTHTLTAFGITPHHLLGHSIGEISAAHTAHILTLPHAAHLITTRAHLMHTLPPGTMAAINTTPHNLTPHLGPHTHIAAHNTPTSTVISGDTQTVNEIVDHYRRQGTKTTKLRVQHAFHSHHTETILEQFHQHIQHLTYNPPTTPIISNLTGQTADPHHITTPHYWTQHIRQPVHFTQSIHTLHQNNTTTYLEITPHPTLTPLIHGTLADMGVPAENVLVTPTLREGHQELPTFLSALGRLHAYGTEIDWPRVLDELGVSRPTTPAVLPTYAFQRQRYWVKAQVGAGDVTSAGLETGGHPLLGACVTLADEQTTVFTGRLSLDTHPWLADHAVNGTPVLPGTAYLELAIHAGDHTGAPHIEELTLQAPMTLRAGTPLRLQVTLQAPDDNGHRALTIHSRPDDGDADEQPWTCHATGTLTPATTPETPHQTTWPPPDAQTVPTEDLYQHFNDLGLNYGPLFQGVRTAWRASGAIYAEVQLPDPEAATGYTLHPALLDAALHPVVLTADGQHSEAHLPFAWNGVTLHAAQATALRVTITPTGSGIAITATDPAGQPVATIDELSLRPLPDAPSGPAQSNHLYTLVWEALPTQGPTAADGSYALLTEHDPDVADALAGSLPDATRTYGTLTGLIEDCGDGAPPSVILVPCPSGSGDDVAGRAHATTRRVLGLIQGYLAEERLAASRLVLLTTGSASVTGPGTVNLAQSPLWGLVRSVQAEHPGRITLIDLEGRPTDRQALGGALAQTEPQLAVRGGVVHGARLVRAAGRGGTLAMPSGDDWRLAVSEKGTLEDLVLAPAVQADEALGSGQVRIAVRAVGVNFRDVLYALGMIPQDDRPLGGEGAGIVVEAGPGVDGVVPGDRVMGIFTGTGPTAVADHRMVTRIPDGWSFTQAATVPVAFLTAYYALADLAGVQPGQRLLLHAATGGVGTAALQLAQNWDVEVFATASPGKWPALYERGLDDAHIASSRTLEFEEHFGDTLGEHRIDVVLNALAGEFNDASLRLLAPGGHFLEMGKTDIRDSEQVAAGHAGVRYRAFDVLQAGPERIQEILSRLRPLFDEGQLHPLPATSYDIRHAPEAYRHLSQARHIGKVVLTIPAPPDPDGTTLITGGTGTLGRLIAEHLVTTHGITHLHLTSRTGPDAPGAHDLQHHLEHLGAHVTITACDTADSDQLAGLLAGIPEEHPLTAVIHAAGVVDDAVATTLTSEQVDAVLAPKVDAAWNLHRQTRHLPLNAFILFSSAAATLGSPGQAAYAAANHFLDTLAAHRQTEGLPAQSIGWGYWQQDSGMTGHLSDADRARIGQSLPPIPTAQGLELFDAVLDVPDPHLLATPINLAKAPSPPPPLLQGLVRGSSVRRTASTASGPGDLAGRLAALSPEEQEGRLLSLVRSNVAAVLAHGSVEGVDVGRPFSELGFDSLTAIELRNRLATATGQRLPATLVFDHPTPQALALHLKDTLLDTHAPATARAVGSATDEPIAIVAMGCRYPGDVRTPQQLWNLVAGGVDAIGEFPSNRGWPIEDLHHPDPDQPGTTYAREGGFLYDADHFDADFFNISPREAQATDPQQRLLLETAWETIENAHIDPATLHGTRTGIFTGISSHDYGTGHLRISGESEGYLGSGTSGSVASGRISYTLGLEGPAVTVDTACSSSLVALHLACQALQQGECDLAIAGGATVMSTPGIFVAFSRQRGLARDGRCKPFAAAADGTGWGEGVGLLLVERLSDAQRNGHPVLAIVRGSAVNQDGASNGLTAPNGPSQQRVIREALGRARLAPDDIDAVEAHGTGTALGDPIEAQALLATYGRERERPLRLGSIKSNLGHTQAAAGVAGVIKMVQAMRHGVLPQTLHVDEPTPHVDWSAGTVELLTETVPWPETGQPRRAAVSSFGISGTNAHTIIEQAPDQAADRGLAADPDEAPNGPVSEAADRAEDDPCPALAWVLSAKTEPALAAQAERLAAHLDAHPDAAPEGVAWALATRSVLEHRAVIVGDEAGLREGLRALAAGEPHPAVVTGRALPGQDGKTVFVFPGQGSQWPGMGADLMTTSPVFRDHIQACEQALAPHVDWSLTDVLTTHDAVSLERVDVVQPALFAVMTGLAHLWQSLGIQPDAVIGHSQGEIAAAYTAGALTLHDAAQLVALRSKALTALAGTGTMAAIHTTPDDLDGLLPDTITVAAINGPATTIVAGPDDAITALLDECERREIKTRRIDVDYASHSPAIDTIADHITTATTGITPQPTSTAMYSTVTGQPINGTELNSHYWYDNIRNTVHFHPTITHLTTHGHTTYIETSPHPTLTTGIQDTPILTTGTLHRDNGTWTQLLTNLATLHTQGFTTDWTRILKSLGSTRPASLPALPTYPFQRQRYWPQVSLGAAGDASSVGLDSPGHPLLGACVTLVDRQTTVFSGRLSLDTHPWLADHAINDTPVLPGTAYLELAIHAGDHTGTPHIEELSLHAPLVLTTPIQLQITVDEPDDSGHRTLTIHSRAGNADAWTCHATGTLTPAAASDTRDLSAWPPPDAEPVPTDELYQRLDDLGLTYGPLFQGVRAAWTTSTGVYAEIQLPDPDASTGYALHPALLDAALHPAVLATESGDGEAQLPFIWNGVTLHAANATALRVAITPIADEGSGNGSGGRFSLSAADTAGRPVITVDALTLRPVVSDLPAGMAQRRHLHALTWPAVPPSAGATDEPYVVLTAHASELANALLGTGAQAYDDLEQVAELPTRPSVVVAPCPEDDGGEDVVSRAHSATQQMLRLIQRYLADDRLSGSHLVLLTNACIDTGTGAEPTTVNPSQAPVWGLVRSVQAEHPGRITLIDIDRQAASFQTLPAAIGTALSQDEPQLAVRGPSLHVPRLTRLAALAADAPEQGDPTAAFAPGGTVLVTGGTGTLGRLVAAHLVTVHDVTHLILASRTGPDSPEAQELHRHLEELGAKVTIAACDAADGEQLTRLLANIPDDHPLTAIIHAAGVIDDAIATSLTPEQIDKVFAPKVDAAWNLHHHTRHLPLSAFVLFSSAASTLGSPGQAAYAAANHFLDTLAAHRHAEGLPAQSIGWGYWQQDTGMTGHLTDTDRNRIMRVGLSPITDEQGLELLDAALATPRPHLIAVPISARGISVPPPPLLRSLAGGAHRPNAGSSASLADHLGTLTPDQQQEHLLDLVRSSIAAVLGHTGPDGIGADRQFNELGFDSLTAIELRNRLAAATGRRLPATLVFDHPTPRALALELRATLLKTLASTSVSVRATATDEPIAIVGMGCRYPGGVTTPQQLWDLVTQEHDAIGEFPTNRGWPLTDLYHPDPDHPGTTYTRHGGFLHDADHFDADFFGMSPREAQATDPQQRLLLETAWETIENAHIDPTTLHNTRTGIFTGVMYADYAARLTTIPTPYEGHLGNGSAPSIASGRLAYTLGLQGPALTIDTACSSSLVALHLACQSLHNHETDLALAGGVAIMSTPTLFLEFSRQRGLARDGRCKAFAATADGTGCSEGVGLVLVERLSDALRNGHPVLAVIRGSAVNQDGASNGLTAPNGPSQQRVIEDALASARLAPEDIEAVEAHGTGTALGDPIEAQALIATYGQQRAGDRPLRLGSIKSNIGHTQAAAGIAGVIKMVQALQHGVLPRTLHVDEPTPHVDWSAGAVELLTEQMPWPDTGRPRRAAVSSFGISGTNAHLILEQPPTSTEPETTPTPVTLQPGTELEVAATDASEPEVRPEPPVVPWLLSAKTPAALAAQAQRLLHHLDTHPDLDAGQVAWALATTRSTLDHRAVITGDQTTLRQGLQALADGEPHPAVTTGRANPTGGKLAFLYSGQGSQRPGMGAQLYHHLPVFARALDHACAELDPHLDQPLKPLILQHHPDLLDDTRYTQPALFAIHTALTHTLTAFGITPHHLLGHSIGEISAAHTAHILTLPHAAHLITTRAHLMHTLPPGTMAAINTTPHNLTPHLGPHTHIAAHNTPTSTVISGDTQTVNEIVDHYRRQGTKTTKLRVQHAFHSHHTETILEQFHQHIQHLTYNPPTTPIISNLTGQTADPHHITTPHYWTQHIRQPVHFTQSIHTLHQNNTTTYLEITPHPTLTPLVDTTISHINETNRNGETPSDERNVLMVATLRDGHDEVMTLLTALGRLHAHGVELDWPRILSAFGVAEPAAPVALPNYAFQRQQYWLHAPAGAANVASAGLESTAHPLLGACVTLADEQTTVFTGRLSVDTHPWLADHAINDVPVLPGTAYLELAIHAGDHTGTPHIEELTVQAPLFLHKNSQLQITVNAADESGRRTLTIHSRPDDGDAHEQPWTCHATGTLTPATTPETPHQTTWPPPDAQTVPTEDLYQHFNDLGLNYGPLFQGVQTAWTTPNGIHADIQLPDPQAATGYTLHPALLDAALHPIALAADGSGDQVQLPFAWEGVTLHAAQATALRVTITPTGSGIAITATDPAGQPVATIDTLTLRPFSGLPSAPARDDHLYALSWPSISPIEQSALDAPCAILGTHDPDSAHALRAALTVPAPLCTDLNEVSELSDPPPVILVPCPAAVTGGEPGVVDGAHALTRQVLRLLQEFLTDDRLGGSRLVLLTTDAVAVGSDEVDLAQSPLWGLVRSVQAEHPGRITLIDLDDPSAAYRLLLPTIGAALDRGEPHLAIRGSDVHVPRLTRLPKSGDDDGAPDAFAPGGTVLVTGGTGTLGRLVAAHLVTVHDVTHLVLASRSGPDSPEAQAFHRHLEELGAKVTIAACDAADGEQLTRLLANIPDDHPLTAVIHAAGVIDDAIATSLTPEQIDKVFAPKVDAAWNLHHHTRHLPLSAFVLFSSAAATFGPPGVAGYAAANAFLDALAAYRQAEGLPGQSIGWGYWQQDTGMTGHLTDTDRNRLTRSGMTPITDEQGLALFDAAVRSPRPHLLATPINLRRLTGSAPPLFTALVRSGTARPTATAGTRNTGLADQLAVLAPDEQDKRVLELVRNTTAAVLAHASPESVDTSRPFSELGFDSLTAVELRNGLADATGHRLPATLVFDYPTPHALARHLRSQLVPSAPQLVLHQLDTLESTLAAITGEDIAGTKITKRLQGLLAKLSRFDSPADEANILDDLRSATNEELFKLVDDDLNIS</sequence>
<dbReference type="InterPro" id="IPR018201">
    <property type="entry name" value="Ketoacyl_synth_AS"/>
</dbReference>
<dbReference type="SUPFAM" id="SSF51735">
    <property type="entry name" value="NAD(P)-binding Rossmann-fold domains"/>
    <property type="match status" value="7"/>
</dbReference>
<feature type="region of interest" description="N-terminal hotdog fold" evidence="6">
    <location>
        <begin position="3031"/>
        <end position="3151"/>
    </location>
</feature>
<dbReference type="Gene3D" id="3.40.366.10">
    <property type="entry name" value="Malonyl-Coenzyme A Acyl Carrier Protein, domain 2"/>
    <property type="match status" value="3"/>
</dbReference>
<dbReference type="InterPro" id="IPR049552">
    <property type="entry name" value="PKS_DH_N"/>
</dbReference>
<feature type="region of interest" description="C-terminal hotdog fold" evidence="6">
    <location>
        <begin position="3163"/>
        <end position="3307"/>
    </location>
</feature>
<dbReference type="InterPro" id="IPR020806">
    <property type="entry name" value="PKS_PP-bd"/>
</dbReference>
<feature type="domain" description="Ketosynthase family 3 (KS3)" evidence="9">
    <location>
        <begin position="33"/>
        <end position="458"/>
    </location>
</feature>
<dbReference type="InterPro" id="IPR049900">
    <property type="entry name" value="PKS_mFAS_DH"/>
</dbReference>
<dbReference type="InterPro" id="IPR011032">
    <property type="entry name" value="GroES-like_sf"/>
</dbReference>
<feature type="active site" description="Proton donor; for dehydratase activity" evidence="6">
    <location>
        <position position="3222"/>
    </location>
</feature>
<feature type="region of interest" description="C-terminal hotdog fold" evidence="6">
    <location>
        <begin position="1090"/>
        <end position="1225"/>
    </location>
</feature>
<feature type="region of interest" description="C-terminal hotdog fold" evidence="6">
    <location>
        <begin position="4954"/>
        <end position="5089"/>
    </location>
</feature>
<dbReference type="Pfam" id="PF00109">
    <property type="entry name" value="ketoacyl-synt"/>
    <property type="match status" value="3"/>
</dbReference>
<dbReference type="InterPro" id="IPR042104">
    <property type="entry name" value="PKS_dehydratase_sf"/>
</dbReference>
<evidence type="ECO:0000256" key="5">
    <source>
        <dbReference type="ARBA" id="ARBA00023315"/>
    </source>
</evidence>
<dbReference type="Pfam" id="PF08659">
    <property type="entry name" value="KR"/>
    <property type="match status" value="3"/>
</dbReference>
<dbReference type="SMART" id="SM00827">
    <property type="entry name" value="PKS_AT"/>
    <property type="match status" value="3"/>
</dbReference>
<dbReference type="Gene3D" id="3.40.50.720">
    <property type="entry name" value="NAD(P)-binding Rossmann-like Domain"/>
    <property type="match status" value="3"/>
</dbReference>
<dbReference type="SMART" id="SM01294">
    <property type="entry name" value="PKS_PP_betabranch"/>
    <property type="match status" value="3"/>
</dbReference>
<gene>
    <name evidence="11" type="ORF">F4557_004313</name>
</gene>
<dbReference type="Pfam" id="PF02801">
    <property type="entry name" value="Ketoacyl-synt_C"/>
    <property type="match status" value="3"/>
</dbReference>
<organism evidence="11 12">
    <name type="scientific">Actinomadura livida</name>
    <dbReference type="NCBI Taxonomy" id="79909"/>
    <lineage>
        <taxon>Bacteria</taxon>
        <taxon>Bacillati</taxon>
        <taxon>Actinomycetota</taxon>
        <taxon>Actinomycetes</taxon>
        <taxon>Streptosporangiales</taxon>
        <taxon>Thermomonosporaceae</taxon>
        <taxon>Actinomadura</taxon>
    </lineage>
</organism>
<evidence type="ECO:0000259" key="9">
    <source>
        <dbReference type="PROSITE" id="PS52004"/>
    </source>
</evidence>
<dbReference type="EMBL" id="JACHMV010000001">
    <property type="protein sequence ID" value="MBB4775895.1"/>
    <property type="molecule type" value="Genomic_DNA"/>
</dbReference>
<dbReference type="InterPro" id="IPR001227">
    <property type="entry name" value="Ac_transferase_dom_sf"/>
</dbReference>
<evidence type="ECO:0000313" key="12">
    <source>
        <dbReference type="Proteomes" id="UP000549343"/>
    </source>
</evidence>
<dbReference type="InterPro" id="IPR016039">
    <property type="entry name" value="Thiolase-like"/>
</dbReference>
<feature type="active site" description="Proton donor; for dehydratase activity" evidence="6">
    <location>
        <position position="5013"/>
    </location>
</feature>
<dbReference type="SUPFAM" id="SSF55048">
    <property type="entry name" value="Probable ACP-binding domain of malonyl-CoA ACP transacylase"/>
    <property type="match status" value="3"/>
</dbReference>
<dbReference type="Gene3D" id="3.30.70.3290">
    <property type="match status" value="3"/>
</dbReference>
<feature type="region of interest" description="Disordered" evidence="7">
    <location>
        <begin position="1071"/>
        <end position="1092"/>
    </location>
</feature>
<dbReference type="Gene3D" id="3.40.50.11460">
    <property type="match status" value="1"/>
</dbReference>
<dbReference type="SMART" id="SM00822">
    <property type="entry name" value="PKS_KR"/>
    <property type="match status" value="3"/>
</dbReference>
<evidence type="ECO:0000256" key="2">
    <source>
        <dbReference type="ARBA" id="ARBA00022553"/>
    </source>
</evidence>
<dbReference type="InterPro" id="IPR057326">
    <property type="entry name" value="KR_dom"/>
</dbReference>
<dbReference type="PROSITE" id="PS00606">
    <property type="entry name" value="KS3_1"/>
    <property type="match status" value="3"/>
</dbReference>
<feature type="domain" description="Carrier" evidence="8">
    <location>
        <begin position="3794"/>
        <end position="3869"/>
    </location>
</feature>
<dbReference type="Pfam" id="PF22953">
    <property type="entry name" value="SpnB_Rossmann"/>
    <property type="match status" value="3"/>
</dbReference>
<feature type="active site" description="Proton donor; for dehydratase activity" evidence="6">
    <location>
        <position position="1149"/>
    </location>
</feature>
<dbReference type="InterPro" id="IPR014031">
    <property type="entry name" value="Ketoacyl_synth_C"/>
</dbReference>
<dbReference type="SUPFAM" id="SSF47336">
    <property type="entry name" value="ACP-like"/>
    <property type="match status" value="3"/>
</dbReference>
<dbReference type="FunFam" id="1.10.1200.10:FF:000007">
    <property type="entry name" value="Probable polyketide synthase pks17"/>
    <property type="match status" value="3"/>
</dbReference>
<dbReference type="Pfam" id="PF13602">
    <property type="entry name" value="ADH_zinc_N_2"/>
    <property type="match status" value="1"/>
</dbReference>
<evidence type="ECO:0000256" key="7">
    <source>
        <dbReference type="SAM" id="MobiDB-lite"/>
    </source>
</evidence>
<dbReference type="PANTHER" id="PTHR43775">
    <property type="entry name" value="FATTY ACID SYNTHASE"/>
    <property type="match status" value="1"/>
</dbReference>
<dbReference type="CDD" id="cd08956">
    <property type="entry name" value="KR_3_FAS_SDR_x"/>
    <property type="match status" value="3"/>
</dbReference>
<dbReference type="InterPro" id="IPR014043">
    <property type="entry name" value="Acyl_transferase_dom"/>
</dbReference>
<dbReference type="SMART" id="SM00825">
    <property type="entry name" value="PKS_KS"/>
    <property type="match status" value="3"/>
</dbReference>
<dbReference type="GO" id="GO:0006633">
    <property type="term" value="P:fatty acid biosynthetic process"/>
    <property type="evidence" value="ECO:0007669"/>
    <property type="project" value="InterPro"/>
</dbReference>
<dbReference type="InterPro" id="IPR049551">
    <property type="entry name" value="PKS_DH_C"/>
</dbReference>
<dbReference type="PROSITE" id="PS52019">
    <property type="entry name" value="PKS_MFAS_DH"/>
    <property type="match status" value="3"/>
</dbReference>
<dbReference type="PANTHER" id="PTHR43775:SF51">
    <property type="entry name" value="INACTIVE PHENOLPHTHIOCEROL SYNTHESIS POLYKETIDE SYNTHASE TYPE I PKS1-RELATED"/>
    <property type="match status" value="1"/>
</dbReference>
<dbReference type="InterPro" id="IPR036736">
    <property type="entry name" value="ACP-like_sf"/>
</dbReference>
<dbReference type="Pfam" id="PF21089">
    <property type="entry name" value="PKS_DH_N"/>
    <property type="match status" value="3"/>
</dbReference>
<dbReference type="CDD" id="cd05195">
    <property type="entry name" value="enoyl_red"/>
    <property type="match status" value="1"/>
</dbReference>
<dbReference type="SMART" id="SM00823">
    <property type="entry name" value="PKS_PP"/>
    <property type="match status" value="3"/>
</dbReference>
<evidence type="ECO:0000256" key="1">
    <source>
        <dbReference type="ARBA" id="ARBA00022450"/>
    </source>
</evidence>
<dbReference type="Gene3D" id="3.40.47.10">
    <property type="match status" value="3"/>
</dbReference>
<dbReference type="Pfam" id="PF08240">
    <property type="entry name" value="ADH_N"/>
    <property type="match status" value="1"/>
</dbReference>
<dbReference type="FunFam" id="3.40.47.10:FF:000019">
    <property type="entry name" value="Polyketide synthase type I"/>
    <property type="match status" value="3"/>
</dbReference>